<feature type="signal peptide" evidence="1">
    <location>
        <begin position="1"/>
        <end position="26"/>
    </location>
</feature>
<name>A0ABP4GYW5_9ACTN</name>
<evidence type="ECO:0000313" key="2">
    <source>
        <dbReference type="EMBL" id="GAA1244367.1"/>
    </source>
</evidence>
<keyword evidence="3" id="KW-1185">Reference proteome</keyword>
<accession>A0ABP4GYW5</accession>
<keyword evidence="1" id="KW-0732">Signal</keyword>
<reference evidence="3" key="1">
    <citation type="journal article" date="2019" name="Int. J. Syst. Evol. Microbiol.">
        <title>The Global Catalogue of Microorganisms (GCM) 10K type strain sequencing project: providing services to taxonomists for standard genome sequencing and annotation.</title>
        <authorList>
            <consortium name="The Broad Institute Genomics Platform"/>
            <consortium name="The Broad Institute Genome Sequencing Center for Infectious Disease"/>
            <person name="Wu L."/>
            <person name="Ma J."/>
        </authorList>
    </citation>
    <scope>NUCLEOTIDE SEQUENCE [LARGE SCALE GENOMIC DNA]</scope>
    <source>
        <strain evidence="3">JCM 13004</strain>
    </source>
</reference>
<proteinExistence type="predicted"/>
<gene>
    <name evidence="2" type="ORF">GCM10009665_38950</name>
</gene>
<feature type="chain" id="PRO_5045831093" evidence="1">
    <location>
        <begin position="27"/>
        <end position="415"/>
    </location>
</feature>
<dbReference type="Proteomes" id="UP001500037">
    <property type="component" value="Unassembled WGS sequence"/>
</dbReference>
<organism evidence="2 3">
    <name type="scientific">Kitasatospora nipponensis</name>
    <dbReference type="NCBI Taxonomy" id="258049"/>
    <lineage>
        <taxon>Bacteria</taxon>
        <taxon>Bacillati</taxon>
        <taxon>Actinomycetota</taxon>
        <taxon>Actinomycetes</taxon>
        <taxon>Kitasatosporales</taxon>
        <taxon>Streptomycetaceae</taxon>
        <taxon>Kitasatospora</taxon>
    </lineage>
</organism>
<dbReference type="Gene3D" id="3.40.390.10">
    <property type="entry name" value="Collagenase (Catalytic Domain)"/>
    <property type="match status" value="1"/>
</dbReference>
<evidence type="ECO:0000256" key="1">
    <source>
        <dbReference type="SAM" id="SignalP"/>
    </source>
</evidence>
<dbReference type="Pfam" id="PF09471">
    <property type="entry name" value="Peptidase_M64"/>
    <property type="match status" value="1"/>
</dbReference>
<comment type="caution">
    <text evidence="2">The sequence shown here is derived from an EMBL/GenBank/DDBJ whole genome shotgun (WGS) entry which is preliminary data.</text>
</comment>
<dbReference type="InterPro" id="IPR019026">
    <property type="entry name" value="Peptidase_M64_IgA"/>
</dbReference>
<evidence type="ECO:0000313" key="3">
    <source>
        <dbReference type="Proteomes" id="UP001500037"/>
    </source>
</evidence>
<dbReference type="EMBL" id="BAAALF010000067">
    <property type="protein sequence ID" value="GAA1244367.1"/>
    <property type="molecule type" value="Genomic_DNA"/>
</dbReference>
<dbReference type="InterPro" id="IPR024079">
    <property type="entry name" value="MetalloPept_cat_dom_sf"/>
</dbReference>
<protein>
    <submittedName>
        <fullName evidence="2">M64 family metallopeptidase</fullName>
    </submittedName>
</protein>
<sequence>MAPGNPGRLIRSLAALALLAAAVLPAAVELAGPAPFAAISPLSGATTDRAAPPRSALAQVQARLRAVGAAPTVDIRRTGDPANRITLVLLGDGYTAAQQDLFSRQADQAWRALMDIEPFRTYQGFFNIRRVEVVSPTPGIAEADNKGRRPGTPLGMHFWCEGTARLLCADEAATARLAGEGSGPQYLIALANSSEYGGAGGTGVTTLAGGSPDAGRIIQHEIGHTVGDLGDEYDSAPNDADYPNLSNQGEDVMRRDHLKWWRWLGAQSPDGGGTVGAYRSANGVYRPTADSVMRTLGGSYNLPSREAILEQIYRRVDPVDSAEPTPGEVTGRPRLTVHPLPLAGGRSLQVDWKVDGRPLQPQSPDHTWYDPTALPLLPGQRVTVTATVRDTTDWVRDEAFRDQRMTRVVSWVLTG</sequence>
<dbReference type="RefSeq" id="WP_344443022.1">
    <property type="nucleotide sequence ID" value="NZ_BAAALF010000067.1"/>
</dbReference>